<dbReference type="RefSeq" id="WP_058624455.1">
    <property type="nucleotide sequence ID" value="NZ_LDRT01000088.1"/>
</dbReference>
<proteinExistence type="predicted"/>
<protein>
    <submittedName>
        <fullName evidence="2">Uncharacterized protein</fullName>
    </submittedName>
</protein>
<gene>
    <name evidence="2" type="ORF">NS220_12950</name>
</gene>
<dbReference type="AlphaFoldDB" id="A0A147EV79"/>
<feature type="transmembrane region" description="Helical" evidence="1">
    <location>
        <begin position="40"/>
        <end position="57"/>
    </location>
</feature>
<dbReference type="EMBL" id="LDRT01000088">
    <property type="protein sequence ID" value="KTR93319.1"/>
    <property type="molecule type" value="Genomic_DNA"/>
</dbReference>
<feature type="transmembrane region" description="Helical" evidence="1">
    <location>
        <begin position="64"/>
        <end position="83"/>
    </location>
</feature>
<comment type="caution">
    <text evidence="2">The sequence shown here is derived from an EMBL/GenBank/DDBJ whole genome shotgun (WGS) entry which is preliminary data.</text>
</comment>
<accession>A0A147EV79</accession>
<reference evidence="2 3" key="1">
    <citation type="journal article" date="2016" name="Front. Microbiol.">
        <title>Genomic Resource of Rice Seed Associated Bacteria.</title>
        <authorList>
            <person name="Midha S."/>
            <person name="Bansal K."/>
            <person name="Sharma S."/>
            <person name="Kumar N."/>
            <person name="Patil P.P."/>
            <person name="Chaudhry V."/>
            <person name="Patil P.B."/>
        </authorList>
    </citation>
    <scope>NUCLEOTIDE SEQUENCE [LARGE SCALE GENOMIC DNA]</scope>
    <source>
        <strain evidence="2 3">NS220</strain>
    </source>
</reference>
<feature type="transmembrane region" description="Helical" evidence="1">
    <location>
        <begin position="122"/>
        <end position="139"/>
    </location>
</feature>
<name>A0A147EV79_MICTE</name>
<evidence type="ECO:0000313" key="3">
    <source>
        <dbReference type="Proteomes" id="UP000075025"/>
    </source>
</evidence>
<dbReference type="OrthoDB" id="5125396at2"/>
<dbReference type="Proteomes" id="UP000075025">
    <property type="component" value="Unassembled WGS sequence"/>
</dbReference>
<keyword evidence="1" id="KW-0472">Membrane</keyword>
<keyword evidence="1" id="KW-0812">Transmembrane</keyword>
<evidence type="ECO:0000313" key="2">
    <source>
        <dbReference type="EMBL" id="KTR93319.1"/>
    </source>
</evidence>
<evidence type="ECO:0000256" key="1">
    <source>
        <dbReference type="SAM" id="Phobius"/>
    </source>
</evidence>
<sequence length="200" mass="20489">MSSRAGRAQRVGRGIAAAAVATFIATVSHASVGAELPPALNIALALCLAAPVCVLLAGRTASWWRLSLAVVLSQAVFHGILALDLRGDGVAAAGGHHGAPAALLDATGSSHALVAHGSHSPWMWAAHAFAAVVTILALGRGEHAVRVIAQFFHAALAVLRPFRGLTPQTDDVRTAPEPLLLTTAMTVLSVMRHRGPPLAA</sequence>
<dbReference type="PATRIC" id="fig|2033.6.peg.3889"/>
<keyword evidence="1" id="KW-1133">Transmembrane helix</keyword>
<organism evidence="2 3">
    <name type="scientific">Microbacterium testaceum</name>
    <name type="common">Aureobacterium testaceum</name>
    <name type="synonym">Brevibacterium testaceum</name>
    <dbReference type="NCBI Taxonomy" id="2033"/>
    <lineage>
        <taxon>Bacteria</taxon>
        <taxon>Bacillati</taxon>
        <taxon>Actinomycetota</taxon>
        <taxon>Actinomycetes</taxon>
        <taxon>Micrococcales</taxon>
        <taxon>Microbacteriaceae</taxon>
        <taxon>Microbacterium</taxon>
    </lineage>
</organism>